<dbReference type="PANTHER" id="PTHR37488:SF2">
    <property type="entry name" value="DUF1275 DOMAIN-CONTAINING PROTEIN"/>
    <property type="match status" value="1"/>
</dbReference>
<feature type="transmembrane region" description="Helical" evidence="1">
    <location>
        <begin position="12"/>
        <end position="32"/>
    </location>
</feature>
<protein>
    <submittedName>
        <fullName evidence="2">DUF1275 domain-containing protein</fullName>
    </submittedName>
</protein>
<proteinExistence type="predicted"/>
<organism evidence="2 3">
    <name type="scientific">Sinorhizobium terangae</name>
    <dbReference type="NCBI Taxonomy" id="110322"/>
    <lineage>
        <taxon>Bacteria</taxon>
        <taxon>Pseudomonadati</taxon>
        <taxon>Pseudomonadota</taxon>
        <taxon>Alphaproteobacteria</taxon>
        <taxon>Hyphomicrobiales</taxon>
        <taxon>Rhizobiaceae</taxon>
        <taxon>Sinorhizobium/Ensifer group</taxon>
        <taxon>Sinorhizobium</taxon>
    </lineage>
</organism>
<evidence type="ECO:0000313" key="3">
    <source>
        <dbReference type="Proteomes" id="UP000439983"/>
    </source>
</evidence>
<feature type="transmembrane region" description="Helical" evidence="1">
    <location>
        <begin position="121"/>
        <end position="139"/>
    </location>
</feature>
<accession>A0A6N7LCC2</accession>
<dbReference type="EMBL" id="WITC01000028">
    <property type="protein sequence ID" value="MQX14354.1"/>
    <property type="molecule type" value="Genomic_DNA"/>
</dbReference>
<name>A0A6N7LCC2_SINTE</name>
<comment type="caution">
    <text evidence="2">The sequence shown here is derived from an EMBL/GenBank/DDBJ whole genome shotgun (WGS) entry which is preliminary data.</text>
</comment>
<dbReference type="PANTHER" id="PTHR37488">
    <property type="entry name" value="DUF1275 DOMAIN-CONTAINING PROTEIN"/>
    <property type="match status" value="1"/>
</dbReference>
<evidence type="ECO:0000256" key="1">
    <source>
        <dbReference type="SAM" id="Phobius"/>
    </source>
</evidence>
<feature type="transmembrane region" description="Helical" evidence="1">
    <location>
        <begin position="39"/>
        <end position="59"/>
    </location>
</feature>
<dbReference type="Pfam" id="PF06912">
    <property type="entry name" value="DUF1275"/>
    <property type="match status" value="1"/>
</dbReference>
<feature type="transmembrane region" description="Helical" evidence="1">
    <location>
        <begin position="95"/>
        <end position="115"/>
    </location>
</feature>
<keyword evidence="1" id="KW-0472">Membrane</keyword>
<feature type="transmembrane region" description="Helical" evidence="1">
    <location>
        <begin position="207"/>
        <end position="224"/>
    </location>
</feature>
<keyword evidence="1" id="KW-1133">Transmembrane helix</keyword>
<sequence>MEPSPPGQYDPLPLVLIVLSAVTGLVDAVSVLGLGQVFVANMTGNTVFLGFAIGGAPGFDVARNLTALIAFFVGAWAGGLIAVRHATASRRRCLLTVATGEALLFWISAFLAIGFDTDALAPTRTLYLLILLTAIAMGLRNATVRALKVPDLTTTVLTLTITGLAADSSLAGGSNRNWQRRVAAVLALLIGAVLGAALLRWSGLTSTLLLTGAIVLGVTIAYAFHPASRQTAGDAA</sequence>
<gene>
    <name evidence="2" type="ORF">GHK62_06130</name>
</gene>
<keyword evidence="1" id="KW-0812">Transmembrane</keyword>
<dbReference type="OrthoDB" id="4272751at2"/>
<dbReference type="RefSeq" id="WP_153437436.1">
    <property type="nucleotide sequence ID" value="NZ_JACIGA010000008.1"/>
</dbReference>
<keyword evidence="3" id="KW-1185">Reference proteome</keyword>
<dbReference type="InterPro" id="IPR010699">
    <property type="entry name" value="DUF1275"/>
</dbReference>
<feature type="transmembrane region" description="Helical" evidence="1">
    <location>
        <begin position="65"/>
        <end position="83"/>
    </location>
</feature>
<evidence type="ECO:0000313" key="2">
    <source>
        <dbReference type="EMBL" id="MQX14354.1"/>
    </source>
</evidence>
<feature type="transmembrane region" description="Helical" evidence="1">
    <location>
        <begin position="182"/>
        <end position="201"/>
    </location>
</feature>
<reference evidence="2 3" key="1">
    <citation type="journal article" date="2013" name="Genome Biol.">
        <title>Comparative genomics of the core and accessory genomes of 48 Sinorhizobium strains comprising five genospecies.</title>
        <authorList>
            <person name="Sugawara M."/>
            <person name="Epstein B."/>
            <person name="Badgley B.D."/>
            <person name="Unno T."/>
            <person name="Xu L."/>
            <person name="Reese J."/>
            <person name="Gyaneshwar P."/>
            <person name="Denny R."/>
            <person name="Mudge J."/>
            <person name="Bharti A.K."/>
            <person name="Farmer A.D."/>
            <person name="May G.D."/>
            <person name="Woodward J.E."/>
            <person name="Medigue C."/>
            <person name="Vallenet D."/>
            <person name="Lajus A."/>
            <person name="Rouy Z."/>
            <person name="Martinez-Vaz B."/>
            <person name="Tiffin P."/>
            <person name="Young N.D."/>
            <person name="Sadowsky M.J."/>
        </authorList>
    </citation>
    <scope>NUCLEOTIDE SEQUENCE [LARGE SCALE GENOMIC DNA]</scope>
    <source>
        <strain evidence="2 3">USDA4894</strain>
    </source>
</reference>
<dbReference type="AlphaFoldDB" id="A0A6N7LCC2"/>
<dbReference type="Proteomes" id="UP000439983">
    <property type="component" value="Unassembled WGS sequence"/>
</dbReference>